<dbReference type="AlphaFoldDB" id="A0A5N6M9U9"/>
<feature type="region of interest" description="Disordered" evidence="1">
    <location>
        <begin position="1"/>
        <end position="127"/>
    </location>
</feature>
<keyword evidence="3" id="KW-1185">Reference proteome</keyword>
<dbReference type="OrthoDB" id="693270at2759"/>
<accession>A0A5N6M9U9</accession>
<feature type="compositionally biased region" description="Basic and acidic residues" evidence="1">
    <location>
        <begin position="57"/>
        <end position="69"/>
    </location>
</feature>
<dbReference type="EMBL" id="SZYD01000016">
    <property type="protein sequence ID" value="KAD3337222.1"/>
    <property type="molecule type" value="Genomic_DNA"/>
</dbReference>
<protein>
    <submittedName>
        <fullName evidence="2">Uncharacterized protein</fullName>
    </submittedName>
</protein>
<feature type="compositionally biased region" description="Basic residues" evidence="1">
    <location>
        <begin position="1"/>
        <end position="10"/>
    </location>
</feature>
<evidence type="ECO:0000313" key="3">
    <source>
        <dbReference type="Proteomes" id="UP000326396"/>
    </source>
</evidence>
<feature type="compositionally biased region" description="Basic residues" evidence="1">
    <location>
        <begin position="106"/>
        <end position="117"/>
    </location>
</feature>
<sequence>MGRGRGKGKKLTLTNSDDTASGEEERIPAQKRNGRPHKSLVDETEDEKNTNVNDDVVSNKDVKVIENDKKRKQHKQSTEEGDLVKEEGEVGTRSNTDGLTQVNGFRHTRSRRKSKPHRAAEAGVECT</sequence>
<feature type="compositionally biased region" description="Basic and acidic residues" evidence="1">
    <location>
        <begin position="76"/>
        <end position="90"/>
    </location>
</feature>
<dbReference type="PANTHER" id="PTHR34055">
    <property type="entry name" value="OS09G0491596 PROTEIN"/>
    <property type="match status" value="1"/>
</dbReference>
<dbReference type="Proteomes" id="UP000326396">
    <property type="component" value="Linkage Group LG6"/>
</dbReference>
<reference evidence="2 3" key="1">
    <citation type="submission" date="2019-05" db="EMBL/GenBank/DDBJ databases">
        <title>Mikania micrantha, genome provides insights into the molecular mechanism of rapid growth.</title>
        <authorList>
            <person name="Liu B."/>
        </authorList>
    </citation>
    <scope>NUCLEOTIDE SEQUENCE [LARGE SCALE GENOMIC DNA]</scope>
    <source>
        <strain evidence="2">NLD-2019</strain>
        <tissue evidence="2">Leaf</tissue>
    </source>
</reference>
<evidence type="ECO:0000256" key="1">
    <source>
        <dbReference type="SAM" id="MobiDB-lite"/>
    </source>
</evidence>
<gene>
    <name evidence="2" type="ORF">E3N88_32742</name>
</gene>
<name>A0A5N6M9U9_9ASTR</name>
<dbReference type="PANTHER" id="PTHR34055:SF1">
    <property type="entry name" value="EXPRESSED PROTEIN"/>
    <property type="match status" value="1"/>
</dbReference>
<proteinExistence type="predicted"/>
<comment type="caution">
    <text evidence="2">The sequence shown here is derived from an EMBL/GenBank/DDBJ whole genome shotgun (WGS) entry which is preliminary data.</text>
</comment>
<feature type="compositionally biased region" description="Polar residues" evidence="1">
    <location>
        <begin position="92"/>
        <end position="103"/>
    </location>
</feature>
<evidence type="ECO:0000313" key="2">
    <source>
        <dbReference type="EMBL" id="KAD3337222.1"/>
    </source>
</evidence>
<organism evidence="2 3">
    <name type="scientific">Mikania micrantha</name>
    <name type="common">bitter vine</name>
    <dbReference type="NCBI Taxonomy" id="192012"/>
    <lineage>
        <taxon>Eukaryota</taxon>
        <taxon>Viridiplantae</taxon>
        <taxon>Streptophyta</taxon>
        <taxon>Embryophyta</taxon>
        <taxon>Tracheophyta</taxon>
        <taxon>Spermatophyta</taxon>
        <taxon>Magnoliopsida</taxon>
        <taxon>eudicotyledons</taxon>
        <taxon>Gunneridae</taxon>
        <taxon>Pentapetalae</taxon>
        <taxon>asterids</taxon>
        <taxon>campanulids</taxon>
        <taxon>Asterales</taxon>
        <taxon>Asteraceae</taxon>
        <taxon>Asteroideae</taxon>
        <taxon>Heliantheae alliance</taxon>
        <taxon>Eupatorieae</taxon>
        <taxon>Mikania</taxon>
    </lineage>
</organism>